<feature type="domain" description="Fumarate lyase N-terminal" evidence="6">
    <location>
        <begin position="6"/>
        <end position="300"/>
    </location>
</feature>
<evidence type="ECO:0000313" key="8">
    <source>
        <dbReference type="EMBL" id="EGL41874.1"/>
    </source>
</evidence>
<dbReference type="RefSeq" id="WP_007390664.1">
    <property type="nucleotide sequence ID" value="NZ_AFIJ01000008.1"/>
</dbReference>
<dbReference type="InterPro" id="IPR022761">
    <property type="entry name" value="Fumarate_lyase_N"/>
</dbReference>
<dbReference type="Pfam" id="PF00206">
    <property type="entry name" value="Lyase_1"/>
    <property type="match status" value="1"/>
</dbReference>
<evidence type="ECO:0000259" key="7">
    <source>
        <dbReference type="Pfam" id="PF14698"/>
    </source>
</evidence>
<keyword evidence="4 5" id="KW-0456">Lyase</keyword>
<keyword evidence="3 5" id="KW-0055">Arginine biosynthesis</keyword>
<keyword evidence="9" id="KW-1185">Reference proteome</keyword>
<comment type="catalytic activity">
    <reaction evidence="5">
        <text>2-(N(omega)-L-arginino)succinate = fumarate + L-arginine</text>
        <dbReference type="Rhea" id="RHEA:24020"/>
        <dbReference type="ChEBI" id="CHEBI:29806"/>
        <dbReference type="ChEBI" id="CHEBI:32682"/>
        <dbReference type="ChEBI" id="CHEBI:57472"/>
        <dbReference type="EC" id="4.3.2.1"/>
    </reaction>
</comment>
<keyword evidence="5" id="KW-0028">Amino-acid biosynthesis</keyword>
<dbReference type="HAMAP" id="MF_00006">
    <property type="entry name" value="Arg_succ_lyase"/>
    <property type="match status" value="1"/>
</dbReference>
<dbReference type="Proteomes" id="UP000004018">
    <property type="component" value="Unassembled WGS sequence"/>
</dbReference>
<comment type="similarity">
    <text evidence="5">Belongs to the lyase 1 family. Argininosuccinate lyase subfamily.</text>
</comment>
<protein>
    <recommendedName>
        <fullName evidence="2 5">Argininosuccinate lyase</fullName>
        <shortName evidence="5">ASAL</shortName>
        <ecNumber evidence="2 5">4.3.2.1</ecNumber>
    </recommendedName>
    <alternativeName>
        <fullName evidence="5">Arginosuccinase</fullName>
    </alternativeName>
</protein>
<evidence type="ECO:0000256" key="3">
    <source>
        <dbReference type="ARBA" id="ARBA00022571"/>
    </source>
</evidence>
<reference evidence="8 9" key="1">
    <citation type="submission" date="2011-04" db="EMBL/GenBank/DDBJ databases">
        <authorList>
            <person name="Harkins D.M."/>
            <person name="Madupu R."/>
            <person name="Durkin A.S."/>
            <person name="Torralba M."/>
            <person name="Methe B."/>
            <person name="Sutton G.G."/>
            <person name="Nelson K.E."/>
        </authorList>
    </citation>
    <scope>NUCLEOTIDE SEQUENCE [LARGE SCALE GENOMIC DNA]</scope>
    <source>
        <strain evidence="8 9">UPII 199-6</strain>
    </source>
</reference>
<dbReference type="Gene3D" id="1.20.200.10">
    <property type="entry name" value="Fumarase/aspartase (Central domain)"/>
    <property type="match status" value="1"/>
</dbReference>
<evidence type="ECO:0000256" key="4">
    <source>
        <dbReference type="ARBA" id="ARBA00023239"/>
    </source>
</evidence>
<dbReference type="InterPro" id="IPR020557">
    <property type="entry name" value="Fumarate_lyase_CS"/>
</dbReference>
<dbReference type="GO" id="GO:0004056">
    <property type="term" value="F:argininosuccinate lyase activity"/>
    <property type="evidence" value="ECO:0007669"/>
    <property type="project" value="UniProtKB-EC"/>
</dbReference>
<dbReference type="PRINTS" id="PR00145">
    <property type="entry name" value="ARGSUCLYASE"/>
</dbReference>
<dbReference type="InterPro" id="IPR000362">
    <property type="entry name" value="Fumarate_lyase_fam"/>
</dbReference>
<feature type="domain" description="Argininosuccinate lyase C-terminal" evidence="7">
    <location>
        <begin position="363"/>
        <end position="431"/>
    </location>
</feature>
<dbReference type="PANTHER" id="PTHR43814">
    <property type="entry name" value="ARGININOSUCCINATE LYASE"/>
    <property type="match status" value="1"/>
</dbReference>
<dbReference type="SUPFAM" id="SSF48557">
    <property type="entry name" value="L-aspartase-like"/>
    <property type="match status" value="1"/>
</dbReference>
<dbReference type="Gene3D" id="1.10.275.10">
    <property type="entry name" value="Fumarase/aspartase (N-terminal domain)"/>
    <property type="match status" value="1"/>
</dbReference>
<organism evidence="8 9">
    <name type="scientific">Megasphaera lornae</name>
    <dbReference type="NCBI Taxonomy" id="1000568"/>
    <lineage>
        <taxon>Bacteria</taxon>
        <taxon>Bacillati</taxon>
        <taxon>Bacillota</taxon>
        <taxon>Negativicutes</taxon>
        <taxon>Veillonellales</taxon>
        <taxon>Veillonellaceae</taxon>
        <taxon>Megasphaera</taxon>
    </lineage>
</organism>
<dbReference type="Pfam" id="PF14698">
    <property type="entry name" value="ASL_C2"/>
    <property type="match status" value="1"/>
</dbReference>
<dbReference type="CDD" id="cd01359">
    <property type="entry name" value="Argininosuccinate_lyase"/>
    <property type="match status" value="1"/>
</dbReference>
<comment type="subcellular location">
    <subcellularLocation>
        <location evidence="5">Cytoplasm</location>
    </subcellularLocation>
</comment>
<dbReference type="Gene3D" id="1.10.40.30">
    <property type="entry name" value="Fumarase/aspartase (C-terminal domain)"/>
    <property type="match status" value="1"/>
</dbReference>
<dbReference type="EMBL" id="AFIJ01000008">
    <property type="protein sequence ID" value="EGL41874.1"/>
    <property type="molecule type" value="Genomic_DNA"/>
</dbReference>
<proteinExistence type="inferred from homology"/>
<evidence type="ECO:0000259" key="6">
    <source>
        <dbReference type="Pfam" id="PF00206"/>
    </source>
</evidence>
<name>A0ABP2L7Z1_9FIRM</name>
<dbReference type="EC" id="4.3.2.1" evidence="2 5"/>
<dbReference type="PRINTS" id="PR00149">
    <property type="entry name" value="FUMRATELYASE"/>
</dbReference>
<dbReference type="InterPro" id="IPR009049">
    <property type="entry name" value="Argininosuccinate_lyase"/>
</dbReference>
<comment type="pathway">
    <text evidence="1 5">Amino-acid biosynthesis; L-arginine biosynthesis; L-arginine from L-ornithine and carbamoyl phosphate: step 3/3.</text>
</comment>
<evidence type="ECO:0000256" key="2">
    <source>
        <dbReference type="ARBA" id="ARBA00012338"/>
    </source>
</evidence>
<dbReference type="InterPro" id="IPR008948">
    <property type="entry name" value="L-Aspartase-like"/>
</dbReference>
<dbReference type="InterPro" id="IPR024083">
    <property type="entry name" value="Fumarase/histidase_N"/>
</dbReference>
<sequence length="478" mass="54389">MKLWGGRFTKATDKSVEEFNASIQFDCRMYAEDICGSIAHAAMLVKQQVISPEDGKRIIQGLTSIYQQIEEGKFTFSVALEDIHMNIEQRLTETIGEAGKRLHTGRSRNDQVALDTHLYVRREIAAIAALLLQLQTALVTAAEQYTDIIMPGYTHLQRAQPVLFSHHLMAYFSMFARDFKHLEYTWELADTMPLGAGALAGTTYPLDVEMVARTLRFGKVYENSMDAVSDRDYIIAFLEFAAQVMMHLSRLSEEFILWSSAEFHFIELDDAHCTGSSIMPQKKNPDICELVRGKTGRFYGHLVALLTVMKGLPLAYDKDMQEDKEGLFDAIDNLKFALAIYKEMISHMTVHKEHMRKALANDFSNATDMADYLVKKGVPFREAHAIVGKAVRYCLDHQCVLTQLSLAEFTALSPHFENDILTALQIETCVAQRQTYNGTSPQSVRRQCRQGRQYLQQAQQRQRQWQEITDAVYGVLKQ</sequence>
<dbReference type="InterPro" id="IPR029419">
    <property type="entry name" value="Arg_succ_lyase_C"/>
</dbReference>
<dbReference type="PROSITE" id="PS00163">
    <property type="entry name" value="FUMARATE_LYASES"/>
    <property type="match status" value="1"/>
</dbReference>
<keyword evidence="5" id="KW-0963">Cytoplasm</keyword>
<evidence type="ECO:0000313" key="9">
    <source>
        <dbReference type="Proteomes" id="UP000004018"/>
    </source>
</evidence>
<accession>A0ABP2L7Z1</accession>
<dbReference type="PANTHER" id="PTHR43814:SF1">
    <property type="entry name" value="ARGININOSUCCINATE LYASE"/>
    <property type="match status" value="1"/>
</dbReference>
<evidence type="ECO:0000256" key="1">
    <source>
        <dbReference type="ARBA" id="ARBA00004941"/>
    </source>
</evidence>
<gene>
    <name evidence="5 8" type="primary">argH</name>
    <name evidence="8" type="ORF">HMPREF1039_0016</name>
</gene>
<comment type="caution">
    <text evidence="8">The sequence shown here is derived from an EMBL/GenBank/DDBJ whole genome shotgun (WGS) entry which is preliminary data.</text>
</comment>
<evidence type="ECO:0000256" key="5">
    <source>
        <dbReference type="HAMAP-Rule" id="MF_00006"/>
    </source>
</evidence>
<dbReference type="NCBIfam" id="TIGR00838">
    <property type="entry name" value="argH"/>
    <property type="match status" value="1"/>
</dbReference>